<evidence type="ECO:0000256" key="3">
    <source>
        <dbReference type="ARBA" id="ARBA00022606"/>
    </source>
</evidence>
<dbReference type="GO" id="GO:0005886">
    <property type="term" value="C:plasma membrane"/>
    <property type="evidence" value="ECO:0007669"/>
    <property type="project" value="UniProtKB-SubCell"/>
</dbReference>
<proteinExistence type="predicted"/>
<dbReference type="PANTHER" id="PTHR26450:SF417">
    <property type="entry name" value="ODORANT RECEPTOR-RELATED"/>
    <property type="match status" value="1"/>
</dbReference>
<keyword evidence="12" id="KW-0807">Transducer</keyword>
<evidence type="ECO:0000256" key="13">
    <source>
        <dbReference type="SAM" id="Phobius"/>
    </source>
</evidence>
<evidence type="ECO:0000259" key="14">
    <source>
        <dbReference type="PROSITE" id="PS50262"/>
    </source>
</evidence>
<evidence type="ECO:0000256" key="8">
    <source>
        <dbReference type="ARBA" id="ARBA00023136"/>
    </source>
</evidence>
<keyword evidence="4 13" id="KW-0812">Transmembrane</keyword>
<evidence type="ECO:0000256" key="1">
    <source>
        <dbReference type="ARBA" id="ARBA00004651"/>
    </source>
</evidence>
<dbReference type="Pfam" id="PF13853">
    <property type="entry name" value="7tm_4"/>
    <property type="match status" value="1"/>
</dbReference>
<reference evidence="15" key="3">
    <citation type="submission" date="2025-09" db="UniProtKB">
        <authorList>
            <consortium name="Ensembl"/>
        </authorList>
    </citation>
    <scope>IDENTIFICATION</scope>
</reference>
<evidence type="ECO:0000256" key="11">
    <source>
        <dbReference type="ARBA" id="ARBA00023180"/>
    </source>
</evidence>
<dbReference type="InParanoid" id="A0A4W6DTJ5"/>
<keyword evidence="7" id="KW-0297">G-protein coupled receptor</keyword>
<evidence type="ECO:0000256" key="5">
    <source>
        <dbReference type="ARBA" id="ARBA00022725"/>
    </source>
</evidence>
<dbReference type="SUPFAM" id="SSF81321">
    <property type="entry name" value="Family A G protein-coupled receptor-like"/>
    <property type="match status" value="1"/>
</dbReference>
<dbReference type="Proteomes" id="UP000314980">
    <property type="component" value="Unassembled WGS sequence"/>
</dbReference>
<accession>A0A4W6DTJ5</accession>
<comment type="subcellular location">
    <subcellularLocation>
        <location evidence="1">Cell membrane</location>
        <topology evidence="1">Multi-pass membrane protein</topology>
    </subcellularLocation>
</comment>
<reference evidence="16" key="1">
    <citation type="submission" date="2015-09" db="EMBL/GenBank/DDBJ databases">
        <authorList>
            <person name="Sai Rama Sridatta P."/>
        </authorList>
    </citation>
    <scope>NUCLEOTIDE SEQUENCE [LARGE SCALE GENOMIC DNA]</scope>
</reference>
<dbReference type="FunFam" id="1.20.1070.10:FF:000024">
    <property type="entry name" value="Olfactory receptor"/>
    <property type="match status" value="1"/>
</dbReference>
<feature type="transmembrane region" description="Helical" evidence="13">
    <location>
        <begin position="34"/>
        <end position="56"/>
    </location>
</feature>
<dbReference type="AlphaFoldDB" id="A0A4W6DTJ5"/>
<evidence type="ECO:0000256" key="10">
    <source>
        <dbReference type="ARBA" id="ARBA00023170"/>
    </source>
</evidence>
<feature type="transmembrane region" description="Helical" evidence="13">
    <location>
        <begin position="205"/>
        <end position="233"/>
    </location>
</feature>
<keyword evidence="16" id="KW-1185">Reference proteome</keyword>
<keyword evidence="9" id="KW-1015">Disulfide bond</keyword>
<keyword evidence="6 13" id="KW-1133">Transmembrane helix</keyword>
<keyword evidence="2" id="KW-1003">Cell membrane</keyword>
<dbReference type="PANTHER" id="PTHR26450">
    <property type="entry name" value="OLFACTORY RECEPTOR 56B1-RELATED"/>
    <property type="match status" value="1"/>
</dbReference>
<evidence type="ECO:0000313" key="15">
    <source>
        <dbReference type="Ensembl" id="ENSLCAP00010029164.1"/>
    </source>
</evidence>
<keyword evidence="3" id="KW-0716">Sensory transduction</keyword>
<keyword evidence="8 13" id="KW-0472">Membrane</keyword>
<feature type="transmembrane region" description="Helical" evidence="13">
    <location>
        <begin position="68"/>
        <end position="90"/>
    </location>
</feature>
<dbReference type="PROSITE" id="PS50262">
    <property type="entry name" value="G_PROTEIN_RECEP_F1_2"/>
    <property type="match status" value="1"/>
</dbReference>
<reference evidence="15" key="2">
    <citation type="submission" date="2025-08" db="UniProtKB">
        <authorList>
            <consortium name="Ensembl"/>
        </authorList>
    </citation>
    <scope>IDENTIFICATION</scope>
</reference>
<dbReference type="Ensembl" id="ENSLCAT00010029806.1">
    <property type="protein sequence ID" value="ENSLCAP00010029164.1"/>
    <property type="gene ID" value="ENSLCAG00010013693.1"/>
</dbReference>
<dbReference type="InterPro" id="IPR017452">
    <property type="entry name" value="GPCR_Rhodpsn_7TM"/>
</dbReference>
<evidence type="ECO:0000256" key="4">
    <source>
        <dbReference type="ARBA" id="ARBA00022692"/>
    </source>
</evidence>
<keyword evidence="10" id="KW-0675">Receptor</keyword>
<keyword evidence="5" id="KW-0552">Olfaction</keyword>
<protein>
    <recommendedName>
        <fullName evidence="14">G-protein coupled receptors family 1 profile domain-containing protein</fullName>
    </recommendedName>
</protein>
<feature type="transmembrane region" description="Helical" evidence="13">
    <location>
        <begin position="110"/>
        <end position="128"/>
    </location>
</feature>
<dbReference type="InterPro" id="IPR000725">
    <property type="entry name" value="Olfact_rcpt"/>
</dbReference>
<gene>
    <name evidence="15" type="primary">LOC108876010</name>
</gene>
<keyword evidence="11" id="KW-0325">Glycoprotein</keyword>
<evidence type="ECO:0000313" key="16">
    <source>
        <dbReference type="Proteomes" id="UP000314980"/>
    </source>
</evidence>
<dbReference type="PRINTS" id="PR00245">
    <property type="entry name" value="OLFACTORYR"/>
</dbReference>
<name>A0A4W6DTJ5_LATCA</name>
<evidence type="ECO:0000256" key="7">
    <source>
        <dbReference type="ARBA" id="ARBA00023040"/>
    </source>
</evidence>
<sequence length="326" mass="36817">MLLCSVNMVYTNVTRITDFFIAGFPGLPLEHYGLVSALLFVLFLAIAVGNIFILVFVKCERSLHKPTYLIFCHLALTDLMFGTVTLPKIISKYWFDDGIISFYSCFAQMYFVHFLGAAHSFILMVMALDRFIAVCAPLRYTAVFTNTTVSVLCGISWFMPISWMVGIVLDALTLPFCNSNIILQCYCDHIAITVLGCENVREVQVVAFGLAMFSLLVPLGFIIFSYFVIIVAVMRMSSSEGRIRTLSTCTPQLLITFLYYMPRCFVYLANNVGFTFSVPVRIVVVMLYSLLPAAVNPIIYCFKTKDIKESLKKKFLLRKINISTKT</sequence>
<evidence type="ECO:0000256" key="12">
    <source>
        <dbReference type="ARBA" id="ARBA00023224"/>
    </source>
</evidence>
<dbReference type="PRINTS" id="PR00237">
    <property type="entry name" value="GPCRRHODOPSN"/>
</dbReference>
<evidence type="ECO:0000256" key="6">
    <source>
        <dbReference type="ARBA" id="ARBA00022989"/>
    </source>
</evidence>
<evidence type="ECO:0000256" key="9">
    <source>
        <dbReference type="ARBA" id="ARBA00023157"/>
    </source>
</evidence>
<dbReference type="GO" id="GO:0004984">
    <property type="term" value="F:olfactory receptor activity"/>
    <property type="evidence" value="ECO:0007669"/>
    <property type="project" value="InterPro"/>
</dbReference>
<dbReference type="GeneTree" id="ENSGT00940000161369"/>
<dbReference type="Gene3D" id="1.20.1070.10">
    <property type="entry name" value="Rhodopsin 7-helix transmembrane proteins"/>
    <property type="match status" value="1"/>
</dbReference>
<feature type="transmembrane region" description="Helical" evidence="13">
    <location>
        <begin position="282"/>
        <end position="302"/>
    </location>
</feature>
<dbReference type="InterPro" id="IPR000276">
    <property type="entry name" value="GPCR_Rhodpsn"/>
</dbReference>
<dbReference type="GO" id="GO:0004930">
    <property type="term" value="F:G protein-coupled receptor activity"/>
    <property type="evidence" value="ECO:0007669"/>
    <property type="project" value="UniProtKB-KW"/>
</dbReference>
<evidence type="ECO:0000256" key="2">
    <source>
        <dbReference type="ARBA" id="ARBA00022475"/>
    </source>
</evidence>
<feature type="domain" description="G-protein coupled receptors family 1 profile" evidence="14">
    <location>
        <begin position="49"/>
        <end position="300"/>
    </location>
</feature>
<dbReference type="FunCoup" id="A0A4W6DTJ5">
    <property type="interactions" value="337"/>
</dbReference>
<dbReference type="InterPro" id="IPR050402">
    <property type="entry name" value="OR51/52/56-like"/>
</dbReference>
<organism evidence="15 16">
    <name type="scientific">Lates calcarifer</name>
    <name type="common">Barramundi</name>
    <name type="synonym">Holocentrus calcarifer</name>
    <dbReference type="NCBI Taxonomy" id="8187"/>
    <lineage>
        <taxon>Eukaryota</taxon>
        <taxon>Metazoa</taxon>
        <taxon>Chordata</taxon>
        <taxon>Craniata</taxon>
        <taxon>Vertebrata</taxon>
        <taxon>Euteleostomi</taxon>
        <taxon>Actinopterygii</taxon>
        <taxon>Neopterygii</taxon>
        <taxon>Teleostei</taxon>
        <taxon>Neoteleostei</taxon>
        <taxon>Acanthomorphata</taxon>
        <taxon>Carangaria</taxon>
        <taxon>Carangaria incertae sedis</taxon>
        <taxon>Centropomidae</taxon>
        <taxon>Lates</taxon>
    </lineage>
</organism>